<accession>A0A9W5VWC2</accession>
<reference evidence="1 2" key="1">
    <citation type="submission" date="2013-05" db="EMBL/GenBank/DDBJ databases">
        <title>The Genome Sequence of Actinomyces europaeus ACS-120-V-COL10B.</title>
        <authorList>
            <consortium name="The Broad Institute Genomics Platform"/>
            <person name="Earl A."/>
            <person name="Ward D."/>
            <person name="Feldgarden M."/>
            <person name="Gevers D."/>
            <person name="Saerens B."/>
            <person name="Vaneechoutte M."/>
            <person name="Walker B."/>
            <person name="Young S."/>
            <person name="Zeng Q."/>
            <person name="Gargeya S."/>
            <person name="Fitzgerald M."/>
            <person name="Haas B."/>
            <person name="Abouelleil A."/>
            <person name="Allen A.W."/>
            <person name="Alvarado L."/>
            <person name="Arachchi H.M."/>
            <person name="Berlin A.M."/>
            <person name="Chapman S.B."/>
            <person name="Gainer-Dewar J."/>
            <person name="Goldberg J."/>
            <person name="Griggs A."/>
            <person name="Gujja S."/>
            <person name="Hansen M."/>
            <person name="Howarth C."/>
            <person name="Imamovic A."/>
            <person name="Ireland A."/>
            <person name="Larimer J."/>
            <person name="McCowan C."/>
            <person name="Murphy C."/>
            <person name="Pearson M."/>
            <person name="Poon T.W."/>
            <person name="Priest M."/>
            <person name="Roberts A."/>
            <person name="Saif S."/>
            <person name="Shea T."/>
            <person name="Sisk P."/>
            <person name="Sykes S."/>
            <person name="Wortman J."/>
            <person name="Nusbaum C."/>
            <person name="Birren B."/>
        </authorList>
    </citation>
    <scope>NUCLEOTIDE SEQUENCE [LARGE SCALE GENOMIC DNA]</scope>
    <source>
        <strain evidence="1 2">ACS-120-V-Col10b</strain>
    </source>
</reference>
<dbReference type="Proteomes" id="UP000014387">
    <property type="component" value="Unassembled WGS sequence"/>
</dbReference>
<evidence type="ECO:0000313" key="2">
    <source>
        <dbReference type="Proteomes" id="UP000014387"/>
    </source>
</evidence>
<dbReference type="EMBL" id="AGWN01000001">
    <property type="protein sequence ID" value="EPD30801.1"/>
    <property type="molecule type" value="Genomic_DNA"/>
</dbReference>
<proteinExistence type="predicted"/>
<name>A0A9W5VWC2_9ACTO</name>
<gene>
    <name evidence="1" type="ORF">HMPREF9238_00556</name>
</gene>
<keyword evidence="2" id="KW-1185">Reference proteome</keyword>
<dbReference type="RefSeq" id="WP_016443913.1">
    <property type="nucleotide sequence ID" value="NZ_KE150266.1"/>
</dbReference>
<dbReference type="OrthoDB" id="3827359at2"/>
<organism evidence="1 2">
    <name type="scientific">Gleimia europaea ACS-120-V-Col10b</name>
    <dbReference type="NCBI Taxonomy" id="883069"/>
    <lineage>
        <taxon>Bacteria</taxon>
        <taxon>Bacillati</taxon>
        <taxon>Actinomycetota</taxon>
        <taxon>Actinomycetes</taxon>
        <taxon>Actinomycetales</taxon>
        <taxon>Actinomycetaceae</taxon>
        <taxon>Gleimia</taxon>
    </lineage>
</organism>
<comment type="caution">
    <text evidence="1">The sequence shown here is derived from an EMBL/GenBank/DDBJ whole genome shotgun (WGS) entry which is preliminary data.</text>
</comment>
<protein>
    <submittedName>
        <fullName evidence="1">Uncharacterized protein</fullName>
    </submittedName>
</protein>
<sequence>MCFNQEMDFEQIIAGLAQEFVGEQVAQSREEVAELAEAELVSAGLSDRLRAAENLEVSVFSPFGASAKGRVIRSNPAWVLLEDGGVQELVSTASIAVVESLARVAPEPSLIEKRLGLSAILRQIMRQRRRVAVQVGDTSLSGFIVSVYMDHIDIGHEAGVSSVSLSHLFSIRLLPGF</sequence>
<dbReference type="AlphaFoldDB" id="A0A9W5VWC2"/>
<evidence type="ECO:0000313" key="1">
    <source>
        <dbReference type="EMBL" id="EPD30801.1"/>
    </source>
</evidence>